<dbReference type="RefSeq" id="WP_015540029.1">
    <property type="nucleotide sequence ID" value="NZ_CABMMS010000001.1"/>
</dbReference>
<name>A0A369M9V9_9ACTN</name>
<dbReference type="GO" id="GO:0006950">
    <property type="term" value="P:response to stress"/>
    <property type="evidence" value="ECO:0007669"/>
    <property type="project" value="TreeGrafter"/>
</dbReference>
<dbReference type="Gene3D" id="1.10.10.10">
    <property type="entry name" value="Winged helix-like DNA-binding domain superfamily/Winged helix DNA-binding domain"/>
    <property type="match status" value="1"/>
</dbReference>
<dbReference type="PANTHER" id="PTHR33164:SF43">
    <property type="entry name" value="HTH-TYPE TRANSCRIPTIONAL REPRESSOR YETL"/>
    <property type="match status" value="1"/>
</dbReference>
<dbReference type="GeneID" id="78358461"/>
<evidence type="ECO:0000313" key="2">
    <source>
        <dbReference type="Proteomes" id="UP000254000"/>
    </source>
</evidence>
<accession>A0A369M9V9</accession>
<keyword evidence="2" id="KW-1185">Reference proteome</keyword>
<dbReference type="Proteomes" id="UP000254000">
    <property type="component" value="Unassembled WGS sequence"/>
</dbReference>
<dbReference type="PROSITE" id="PS50995">
    <property type="entry name" value="HTH_MARR_2"/>
    <property type="match status" value="1"/>
</dbReference>
<dbReference type="InterPro" id="IPR000835">
    <property type="entry name" value="HTH_MarR-typ"/>
</dbReference>
<dbReference type="SMART" id="SM00347">
    <property type="entry name" value="HTH_MARR"/>
    <property type="match status" value="1"/>
</dbReference>
<organism evidence="1 2">
    <name type="scientific">Gordonibacter pamelaeae</name>
    <dbReference type="NCBI Taxonomy" id="471189"/>
    <lineage>
        <taxon>Bacteria</taxon>
        <taxon>Bacillati</taxon>
        <taxon>Actinomycetota</taxon>
        <taxon>Coriobacteriia</taxon>
        <taxon>Eggerthellales</taxon>
        <taxon>Eggerthellaceae</taxon>
        <taxon>Gordonibacter</taxon>
    </lineage>
</organism>
<sequence length="156" mass="17048">MTEATKTLAQLKKASKLTRLAFHKNGPKSYKRGQGALLNALLANDGTTQRELVKTMGMDRSDLKGIVKKAERNGYVTIEDCDAKHTYAVKLTDEGRKVAEKRVAANDKTAESILDCLSADEVAQLNALTEKLILSCKDKGINGKKKGRKAHSCHCC</sequence>
<dbReference type="InterPro" id="IPR039422">
    <property type="entry name" value="MarR/SlyA-like"/>
</dbReference>
<dbReference type="PANTHER" id="PTHR33164">
    <property type="entry name" value="TRANSCRIPTIONAL REGULATOR, MARR FAMILY"/>
    <property type="match status" value="1"/>
</dbReference>
<dbReference type="InterPro" id="IPR036388">
    <property type="entry name" value="WH-like_DNA-bd_sf"/>
</dbReference>
<dbReference type="SUPFAM" id="SSF46785">
    <property type="entry name" value="Winged helix' DNA-binding domain"/>
    <property type="match status" value="1"/>
</dbReference>
<dbReference type="EMBL" id="PPTS01000001">
    <property type="protein sequence ID" value="RDB67208.1"/>
    <property type="molecule type" value="Genomic_DNA"/>
</dbReference>
<dbReference type="OrthoDB" id="3177763at2"/>
<evidence type="ECO:0000313" key="1">
    <source>
        <dbReference type="EMBL" id="RDB67208.1"/>
    </source>
</evidence>
<reference evidence="1 2" key="1">
    <citation type="journal article" date="2018" name="Elife">
        <title>Discovery and characterization of a prevalent human gut bacterial enzyme sufficient for the inactivation of a family of plant toxins.</title>
        <authorList>
            <person name="Koppel N."/>
            <person name="Bisanz J.E."/>
            <person name="Pandelia M.E."/>
            <person name="Turnbaugh P.J."/>
            <person name="Balskus E.P."/>
        </authorList>
    </citation>
    <scope>NUCLEOTIDE SEQUENCE [LARGE SCALE GENOMIC DNA]</scope>
    <source>
        <strain evidence="1 2">3C</strain>
    </source>
</reference>
<dbReference type="Pfam" id="PF12802">
    <property type="entry name" value="MarR_2"/>
    <property type="match status" value="1"/>
</dbReference>
<dbReference type="InterPro" id="IPR036390">
    <property type="entry name" value="WH_DNA-bd_sf"/>
</dbReference>
<dbReference type="AlphaFoldDB" id="A0A369M9V9"/>
<gene>
    <name evidence="1" type="ORF">C1877_01865</name>
</gene>
<dbReference type="GO" id="GO:0003700">
    <property type="term" value="F:DNA-binding transcription factor activity"/>
    <property type="evidence" value="ECO:0007669"/>
    <property type="project" value="InterPro"/>
</dbReference>
<comment type="caution">
    <text evidence="1">The sequence shown here is derived from an EMBL/GenBank/DDBJ whole genome shotgun (WGS) entry which is preliminary data.</text>
</comment>
<protein>
    <submittedName>
        <fullName evidence="1">MarR family transcriptional regulator</fullName>
    </submittedName>
</protein>
<dbReference type="PRINTS" id="PR00598">
    <property type="entry name" value="HTHMARR"/>
</dbReference>
<proteinExistence type="predicted"/>